<dbReference type="Gene3D" id="2.60.120.10">
    <property type="entry name" value="Jelly Rolls"/>
    <property type="match status" value="1"/>
</dbReference>
<sequence>MFPVLTPEQLSRAGGYGRKRSIDRGEVLLDVGYQNPRVFIVTEGRLEIVRPAGRSQDFVKELGPGQFTGEVGTLAGRPAFVRIRAVVPSEVTEIDREHLLSIVQTDSELSDILMRAFVLRRVELIARGLGDAVLVGSNHCAGTLRIREFLTRNNHPYSEIDLDRDADVQELLDRFKVSVEDVPVLICRGQVVLRNPTNQQIADCLGFNKAIDVTKARDLVIVGAGPSGLAAAVYGASEGLDVLVVESSAPGGQAGSSSKIENYLGFPTGISGNDLAARAYAQAQKFGAQVMVARAATRLICARKPYALGIDGAEQLPARAIIIATGAEYRKLAIDNLPRFEGAGVYYSATPMESQLCRGEEVIVVGGGNSAGQAAVFLARATKRVHMLVRSDDLAKSMSRYLIRRIEGHPSIALRLCTEAVALQGNGHLEKVTSRDTRTGEVQTHDIRHLFIMAGAVPNTRWLEGCVALDGKGFIKSGADLTQEDLASAHWPLARMPYLLETSLHGVFAVGDVRSGNLKRVASAYGNIGDGVPCVVDSYEQKHERCCSDHEEC</sequence>
<organism evidence="4 5">
    <name type="scientific">Eiseniibacteriota bacterium</name>
    <dbReference type="NCBI Taxonomy" id="2212470"/>
    <lineage>
        <taxon>Bacteria</taxon>
        <taxon>Candidatus Eiseniibacteriota</taxon>
    </lineage>
</organism>
<evidence type="ECO:0000256" key="1">
    <source>
        <dbReference type="ARBA" id="ARBA00022630"/>
    </source>
</evidence>
<accession>A0A538TRY9</accession>
<dbReference type="Pfam" id="PF00027">
    <property type="entry name" value="cNMP_binding"/>
    <property type="match status" value="1"/>
</dbReference>
<dbReference type="PRINTS" id="PR00368">
    <property type="entry name" value="FADPNR"/>
</dbReference>
<dbReference type="Gene3D" id="3.40.30.10">
    <property type="entry name" value="Glutaredoxin"/>
    <property type="match status" value="1"/>
</dbReference>
<evidence type="ECO:0000313" key="5">
    <source>
        <dbReference type="Proteomes" id="UP000317366"/>
    </source>
</evidence>
<dbReference type="SUPFAM" id="SSF52833">
    <property type="entry name" value="Thioredoxin-like"/>
    <property type="match status" value="1"/>
</dbReference>
<feature type="domain" description="Cyclic nucleotide-binding" evidence="3">
    <location>
        <begin position="1"/>
        <end position="120"/>
    </location>
</feature>
<dbReference type="Gene3D" id="3.50.50.60">
    <property type="entry name" value="FAD/NAD(P)-binding domain"/>
    <property type="match status" value="2"/>
</dbReference>
<dbReference type="InterPro" id="IPR036249">
    <property type="entry name" value="Thioredoxin-like_sf"/>
</dbReference>
<dbReference type="EMBL" id="VBOX01000009">
    <property type="protein sequence ID" value="TMQ66390.1"/>
    <property type="molecule type" value="Genomic_DNA"/>
</dbReference>
<dbReference type="InterPro" id="IPR050097">
    <property type="entry name" value="Ferredoxin-NADP_redctase_2"/>
</dbReference>
<proteinExistence type="predicted"/>
<dbReference type="Proteomes" id="UP000317366">
    <property type="component" value="Unassembled WGS sequence"/>
</dbReference>
<keyword evidence="1" id="KW-0285">Flavoprotein</keyword>
<evidence type="ECO:0000259" key="3">
    <source>
        <dbReference type="PROSITE" id="PS50042"/>
    </source>
</evidence>
<dbReference type="Pfam" id="PF07992">
    <property type="entry name" value="Pyr_redox_2"/>
    <property type="match status" value="1"/>
</dbReference>
<dbReference type="AlphaFoldDB" id="A0A538TRY9"/>
<keyword evidence="2" id="KW-0560">Oxidoreductase</keyword>
<dbReference type="SMART" id="SM00100">
    <property type="entry name" value="cNMP"/>
    <property type="match status" value="1"/>
</dbReference>
<dbReference type="SUPFAM" id="SSF51905">
    <property type="entry name" value="FAD/NAD(P)-binding domain"/>
    <property type="match status" value="1"/>
</dbReference>
<dbReference type="SUPFAM" id="SSF51206">
    <property type="entry name" value="cAMP-binding domain-like"/>
    <property type="match status" value="1"/>
</dbReference>
<dbReference type="InterPro" id="IPR018490">
    <property type="entry name" value="cNMP-bd_dom_sf"/>
</dbReference>
<name>A0A538TRY9_UNCEI</name>
<reference evidence="4 5" key="1">
    <citation type="journal article" date="2019" name="Nat. Microbiol.">
        <title>Mediterranean grassland soil C-N compound turnover is dependent on rainfall and depth, and is mediated by genomically divergent microorganisms.</title>
        <authorList>
            <person name="Diamond S."/>
            <person name="Andeer P.F."/>
            <person name="Li Z."/>
            <person name="Crits-Christoph A."/>
            <person name="Burstein D."/>
            <person name="Anantharaman K."/>
            <person name="Lane K.R."/>
            <person name="Thomas B.C."/>
            <person name="Pan C."/>
            <person name="Northen T.R."/>
            <person name="Banfield J.F."/>
        </authorList>
    </citation>
    <scope>NUCLEOTIDE SEQUENCE [LARGE SCALE GENOMIC DNA]</scope>
    <source>
        <strain evidence="4">WS_7</strain>
    </source>
</reference>
<dbReference type="PRINTS" id="PR00469">
    <property type="entry name" value="PNDRDTASEII"/>
</dbReference>
<dbReference type="InterPro" id="IPR014710">
    <property type="entry name" value="RmlC-like_jellyroll"/>
</dbReference>
<dbReference type="InterPro" id="IPR036188">
    <property type="entry name" value="FAD/NAD-bd_sf"/>
</dbReference>
<dbReference type="InterPro" id="IPR000595">
    <property type="entry name" value="cNMP-bd_dom"/>
</dbReference>
<comment type="caution">
    <text evidence="4">The sequence shown here is derived from an EMBL/GenBank/DDBJ whole genome shotgun (WGS) entry which is preliminary data.</text>
</comment>
<dbReference type="InterPro" id="IPR023753">
    <property type="entry name" value="FAD/NAD-binding_dom"/>
</dbReference>
<dbReference type="PROSITE" id="PS50042">
    <property type="entry name" value="CNMP_BINDING_3"/>
    <property type="match status" value="1"/>
</dbReference>
<gene>
    <name evidence="4" type="ORF">E6K77_01325</name>
</gene>
<evidence type="ECO:0000256" key="2">
    <source>
        <dbReference type="ARBA" id="ARBA00023002"/>
    </source>
</evidence>
<dbReference type="PANTHER" id="PTHR48105">
    <property type="entry name" value="THIOREDOXIN REDUCTASE 1-RELATED-RELATED"/>
    <property type="match status" value="1"/>
</dbReference>
<dbReference type="GO" id="GO:0016491">
    <property type="term" value="F:oxidoreductase activity"/>
    <property type="evidence" value="ECO:0007669"/>
    <property type="project" value="UniProtKB-KW"/>
</dbReference>
<dbReference type="CDD" id="cd00038">
    <property type="entry name" value="CAP_ED"/>
    <property type="match status" value="1"/>
</dbReference>
<protein>
    <submittedName>
        <fullName evidence="4">Cyclic nucleotide-binding domain-containing protein</fullName>
    </submittedName>
</protein>
<evidence type="ECO:0000313" key="4">
    <source>
        <dbReference type="EMBL" id="TMQ66390.1"/>
    </source>
</evidence>